<organism evidence="9 10">
    <name type="scientific">Phenylobacterium montanum</name>
    <dbReference type="NCBI Taxonomy" id="2823693"/>
    <lineage>
        <taxon>Bacteria</taxon>
        <taxon>Pseudomonadati</taxon>
        <taxon>Pseudomonadota</taxon>
        <taxon>Alphaproteobacteria</taxon>
        <taxon>Caulobacterales</taxon>
        <taxon>Caulobacteraceae</taxon>
        <taxon>Phenylobacterium</taxon>
    </lineage>
</organism>
<evidence type="ECO:0000259" key="8">
    <source>
        <dbReference type="Pfam" id="PF09924"/>
    </source>
</evidence>
<dbReference type="Pfam" id="PF09924">
    <property type="entry name" value="LPG_synthase_C"/>
    <property type="match status" value="1"/>
</dbReference>
<evidence type="ECO:0000256" key="4">
    <source>
        <dbReference type="ARBA" id="ARBA00022989"/>
    </source>
</evidence>
<dbReference type="InterPro" id="IPR024320">
    <property type="entry name" value="LPG_synthase_C"/>
</dbReference>
<evidence type="ECO:0000256" key="7">
    <source>
        <dbReference type="SAM" id="Phobius"/>
    </source>
</evidence>
<feature type="transmembrane region" description="Helical" evidence="7">
    <location>
        <begin position="84"/>
        <end position="103"/>
    </location>
</feature>
<feature type="domain" description="Phosphatidylglycerol lysyltransferase C-terminal" evidence="8">
    <location>
        <begin position="221"/>
        <end position="515"/>
    </location>
</feature>
<name>A0A975IVU6_9CAUL</name>
<dbReference type="AlphaFoldDB" id="A0A975IVU6"/>
<dbReference type="RefSeq" id="WP_211937756.1">
    <property type="nucleotide sequence ID" value="NZ_CP073078.1"/>
</dbReference>
<reference evidence="9" key="1">
    <citation type="submission" date="2021-04" db="EMBL/GenBank/DDBJ databases">
        <title>The complete genome sequence of Caulobacter sp. S6.</title>
        <authorList>
            <person name="Tang Y."/>
            <person name="Ouyang W."/>
            <person name="Liu Q."/>
            <person name="Huang B."/>
            <person name="Guo Z."/>
            <person name="Lei P."/>
        </authorList>
    </citation>
    <scope>NUCLEOTIDE SEQUENCE</scope>
    <source>
        <strain evidence="9">S6</strain>
    </source>
</reference>
<sequence>MSVLRDLRPAALEMAPMVSAVLALSAGVLLLVSGATPSDPERFQWLAAILPLWVIELSHFLSSILGLVLVLLSFGLRRRLDAAWGAAVGVLVISALLALLKGFNWEETATLAVACLLILPVHAAFPRKAQLSRMEITPGWLASAGACVTGAAILGWWQFHHADYSDTLWWKVIGDADANRSLRAWAGAAILLLAVGVWRMVATPATPPVVGDHDPDFERVRAILASAEDVDPPANLALMGDKRFLFSASGKSFLMFGVRGRSWIALGPPVGLREERMELLWRFRELADAHAARPGLYAIGPDLLPDVVELGFAIQKTGESATVPLEQFSLSGRRREVLRRNWRKAGETGASFEVLNHDQVLAQMDELRRVSDVWLSHHAGGDKKFSMGGFEERYVAEFPCGVVRVDGAIAAFATIWTTNDRSAFSMDLMRYADEAPKNVMDYLFVELLHWGKEQGYQAFEFGMAPLAGLEDRPLAPIMSRVGNLLFERGEELYNFRGVRRYKDKYDPVWQPRYMAAPKKWTIPILMADVGLMSSGGVSGLTKRPRRDDERQPNQPVPAAA</sequence>
<evidence type="ECO:0000313" key="10">
    <source>
        <dbReference type="Proteomes" id="UP000676409"/>
    </source>
</evidence>
<evidence type="ECO:0000256" key="3">
    <source>
        <dbReference type="ARBA" id="ARBA00022692"/>
    </source>
</evidence>
<feature type="transmembrane region" description="Helical" evidence="7">
    <location>
        <begin position="109"/>
        <end position="126"/>
    </location>
</feature>
<protein>
    <submittedName>
        <fullName evidence="9">Bifunctional lysylphosphatidylglycerol flippase/synthetase MprF</fullName>
    </submittedName>
</protein>
<gene>
    <name evidence="9" type="ORF">KCG34_22100</name>
</gene>
<keyword evidence="3 7" id="KW-0812">Transmembrane</keyword>
<evidence type="ECO:0000313" key="9">
    <source>
        <dbReference type="EMBL" id="QUD87706.1"/>
    </source>
</evidence>
<evidence type="ECO:0000256" key="2">
    <source>
        <dbReference type="ARBA" id="ARBA00022475"/>
    </source>
</evidence>
<dbReference type="PANTHER" id="PTHR34697">
    <property type="entry name" value="PHOSPHATIDYLGLYCEROL LYSYLTRANSFERASE"/>
    <property type="match status" value="1"/>
</dbReference>
<dbReference type="PANTHER" id="PTHR34697:SF2">
    <property type="entry name" value="PHOSPHATIDYLGLYCEROL LYSYLTRANSFERASE"/>
    <property type="match status" value="1"/>
</dbReference>
<feature type="region of interest" description="Disordered" evidence="6">
    <location>
        <begin position="537"/>
        <end position="560"/>
    </location>
</feature>
<evidence type="ECO:0000256" key="5">
    <source>
        <dbReference type="ARBA" id="ARBA00023136"/>
    </source>
</evidence>
<comment type="subcellular location">
    <subcellularLocation>
        <location evidence="1">Cell membrane</location>
        <topology evidence="1">Multi-pass membrane protein</topology>
    </subcellularLocation>
</comment>
<keyword evidence="10" id="KW-1185">Reference proteome</keyword>
<keyword evidence="4 7" id="KW-1133">Transmembrane helix</keyword>
<dbReference type="SUPFAM" id="SSF55729">
    <property type="entry name" value="Acyl-CoA N-acyltransferases (Nat)"/>
    <property type="match status" value="1"/>
</dbReference>
<feature type="transmembrane region" description="Helical" evidence="7">
    <location>
        <begin position="182"/>
        <end position="201"/>
    </location>
</feature>
<accession>A0A975IVU6</accession>
<dbReference type="GO" id="GO:0016755">
    <property type="term" value="F:aminoacyltransferase activity"/>
    <property type="evidence" value="ECO:0007669"/>
    <property type="project" value="TreeGrafter"/>
</dbReference>
<keyword evidence="2" id="KW-1003">Cell membrane</keyword>
<dbReference type="GO" id="GO:0005886">
    <property type="term" value="C:plasma membrane"/>
    <property type="evidence" value="ECO:0007669"/>
    <property type="project" value="UniProtKB-SubCell"/>
</dbReference>
<keyword evidence="5 7" id="KW-0472">Membrane</keyword>
<dbReference type="InterPro" id="IPR051211">
    <property type="entry name" value="PG_lysyltransferase"/>
</dbReference>
<evidence type="ECO:0000256" key="1">
    <source>
        <dbReference type="ARBA" id="ARBA00004651"/>
    </source>
</evidence>
<dbReference type="Proteomes" id="UP000676409">
    <property type="component" value="Chromosome"/>
</dbReference>
<dbReference type="KEGG" id="caul:KCG34_22100"/>
<dbReference type="GO" id="GO:0055091">
    <property type="term" value="P:phospholipid homeostasis"/>
    <property type="evidence" value="ECO:0007669"/>
    <property type="project" value="TreeGrafter"/>
</dbReference>
<proteinExistence type="predicted"/>
<dbReference type="InterPro" id="IPR016181">
    <property type="entry name" value="Acyl_CoA_acyltransferase"/>
</dbReference>
<dbReference type="EMBL" id="CP073078">
    <property type="protein sequence ID" value="QUD87706.1"/>
    <property type="molecule type" value="Genomic_DNA"/>
</dbReference>
<feature type="transmembrane region" description="Helical" evidence="7">
    <location>
        <begin position="45"/>
        <end position="72"/>
    </location>
</feature>
<evidence type="ECO:0000256" key="6">
    <source>
        <dbReference type="SAM" id="MobiDB-lite"/>
    </source>
</evidence>
<feature type="transmembrane region" description="Helical" evidence="7">
    <location>
        <begin position="138"/>
        <end position="159"/>
    </location>
</feature>